<keyword evidence="4" id="KW-1185">Reference proteome</keyword>
<keyword evidence="1" id="KW-0732">Signal</keyword>
<reference evidence="3" key="2">
    <citation type="submission" date="2025-09" db="UniProtKB">
        <authorList>
            <consortium name="Ensembl"/>
        </authorList>
    </citation>
    <scope>IDENTIFICATION</scope>
</reference>
<sequence>MFILKRALLFVCFCFTVARSEASSWTVTVPQSVRGVLGSCVVISCKYDFPHTSNKITGYTGIWYRDTDQVIYHPQTSNIIENYRSRTELLGNLEQKNCSLKINSLQQSDQGSFYFRIEIGGHDKYTHSNHKVSITVDSEPALSITVKEELEEGQTVSASCSASHFYPACPPTITWTHSGQSQLQLHDAQWKSTLTFQPTPEDHNKALGCTVTYKDKQMKKASSSLKVKYAPVKVNVAYNRQVKEGQDVQLTCSSDANPPASTYTWTNATGAQLYQKNPYTLSNVSRHTGTIYCSAKNTVGQRKSSPVQLNVLYAPEIKAASCSSEVDMVKCVCIVESNPPSKVHFNLLNRVLPSTSLKNDHHVTNATLLTKFEASEFIQCWANNTLGNAERKMPLSGEDVYGISQKPHLPFSHKGLFAIIVEKH</sequence>
<dbReference type="Gene3D" id="2.60.40.10">
    <property type="entry name" value="Immunoglobulins"/>
    <property type="match status" value="3"/>
</dbReference>
<dbReference type="InterPro" id="IPR003599">
    <property type="entry name" value="Ig_sub"/>
</dbReference>
<dbReference type="InterPro" id="IPR007110">
    <property type="entry name" value="Ig-like_dom"/>
</dbReference>
<dbReference type="InterPro" id="IPR013106">
    <property type="entry name" value="Ig_V-set"/>
</dbReference>
<feature type="domain" description="Ig-like" evidence="2">
    <location>
        <begin position="140"/>
        <end position="226"/>
    </location>
</feature>
<evidence type="ECO:0000313" key="4">
    <source>
        <dbReference type="Proteomes" id="UP000261640"/>
    </source>
</evidence>
<organism evidence="3 4">
    <name type="scientific">Mastacembelus armatus</name>
    <name type="common">zig-zag eel</name>
    <dbReference type="NCBI Taxonomy" id="205130"/>
    <lineage>
        <taxon>Eukaryota</taxon>
        <taxon>Metazoa</taxon>
        <taxon>Chordata</taxon>
        <taxon>Craniata</taxon>
        <taxon>Vertebrata</taxon>
        <taxon>Euteleostomi</taxon>
        <taxon>Actinopterygii</taxon>
        <taxon>Neopterygii</taxon>
        <taxon>Teleostei</taxon>
        <taxon>Neoteleostei</taxon>
        <taxon>Acanthomorphata</taxon>
        <taxon>Anabantaria</taxon>
        <taxon>Synbranchiformes</taxon>
        <taxon>Mastacembelidae</taxon>
        <taxon>Mastacembelus</taxon>
    </lineage>
</organism>
<reference evidence="3" key="1">
    <citation type="submission" date="2025-08" db="UniProtKB">
        <authorList>
            <consortium name="Ensembl"/>
        </authorList>
    </citation>
    <scope>IDENTIFICATION</scope>
</reference>
<accession>A0A3Q3N3J7</accession>
<protein>
    <submittedName>
        <fullName evidence="3">Si:dkey-238d18.5</fullName>
    </submittedName>
</protein>
<dbReference type="Proteomes" id="UP000261640">
    <property type="component" value="Unplaced"/>
</dbReference>
<dbReference type="InterPro" id="IPR036179">
    <property type="entry name" value="Ig-like_dom_sf"/>
</dbReference>
<dbReference type="Pfam" id="PF07686">
    <property type="entry name" value="V-set"/>
    <property type="match status" value="1"/>
</dbReference>
<feature type="domain" description="Ig-like" evidence="2">
    <location>
        <begin position="231"/>
        <end position="310"/>
    </location>
</feature>
<dbReference type="AlphaFoldDB" id="A0A3Q3N3J7"/>
<proteinExistence type="predicted"/>
<name>A0A3Q3N3J7_9TELE</name>
<dbReference type="InterPro" id="IPR013783">
    <property type="entry name" value="Ig-like_fold"/>
</dbReference>
<dbReference type="Pfam" id="PF13895">
    <property type="entry name" value="Ig_2"/>
    <property type="match status" value="1"/>
</dbReference>
<dbReference type="PROSITE" id="PS50835">
    <property type="entry name" value="IG_LIKE"/>
    <property type="match status" value="2"/>
</dbReference>
<feature type="chain" id="PRO_5018749583" evidence="1">
    <location>
        <begin position="23"/>
        <end position="424"/>
    </location>
</feature>
<dbReference type="GeneTree" id="ENSGT01150000286924"/>
<dbReference type="PANTHER" id="PTHR46484:SF1">
    <property type="entry name" value="SCHWANN CELL MYELIN PROTEIN-RELATED"/>
    <property type="match status" value="1"/>
</dbReference>
<feature type="signal peptide" evidence="1">
    <location>
        <begin position="1"/>
        <end position="22"/>
    </location>
</feature>
<evidence type="ECO:0000256" key="1">
    <source>
        <dbReference type="SAM" id="SignalP"/>
    </source>
</evidence>
<dbReference type="SUPFAM" id="SSF48726">
    <property type="entry name" value="Immunoglobulin"/>
    <property type="match status" value="3"/>
</dbReference>
<dbReference type="Ensembl" id="ENSMAMT00000027551.2">
    <property type="protein sequence ID" value="ENSMAMP00000026859.1"/>
    <property type="gene ID" value="ENSMAMG00000018064.2"/>
</dbReference>
<evidence type="ECO:0000259" key="2">
    <source>
        <dbReference type="PROSITE" id="PS50835"/>
    </source>
</evidence>
<dbReference type="PANTHER" id="PTHR46484">
    <property type="entry name" value="SI:CH211-171H4.5-RELATED"/>
    <property type="match status" value="1"/>
</dbReference>
<evidence type="ECO:0000313" key="3">
    <source>
        <dbReference type="Ensembl" id="ENSMAMP00000026859.1"/>
    </source>
</evidence>
<dbReference type="STRING" id="205130.ENSMAMP00000026859"/>
<dbReference type="InParanoid" id="A0A3Q3N3J7"/>
<dbReference type="SMART" id="SM00409">
    <property type="entry name" value="IG"/>
    <property type="match status" value="3"/>
</dbReference>